<dbReference type="Pfam" id="PF01890">
    <property type="entry name" value="CbiG_C"/>
    <property type="match status" value="1"/>
</dbReference>
<keyword evidence="2" id="KW-0489">Methyltransferase</keyword>
<accession>A0A3L7JC90</accession>
<sequence>MIVAGFGFNSRATAKDFAEALDKALAETGLARRDVSAFAALEEKVTTPALQQFATEVGAHLVGVDQDQATEIMTVTFSKKSFEAKGLSSVAECAALAAATSDTNGMTAELVIPRIIAGAVTCALAKTVFSSADTETEAVTS</sequence>
<feature type="domain" description="CobE/GbiG C-terminal" evidence="1">
    <location>
        <begin position="2"/>
        <end position="125"/>
    </location>
</feature>
<reference evidence="2 3" key="1">
    <citation type="submission" date="2018-10" db="EMBL/GenBank/DDBJ databases">
        <title>Notoacmeibacter sp. M2BS9Y-3-1, whole genome shotgun sequence.</title>
        <authorList>
            <person name="Tuo L."/>
        </authorList>
    </citation>
    <scope>NUCLEOTIDE SEQUENCE [LARGE SCALE GENOMIC DNA]</scope>
    <source>
        <strain evidence="2 3">M2BS9Y-3-1</strain>
    </source>
</reference>
<organism evidence="2 3">
    <name type="scientific">Notoacmeibacter ruber</name>
    <dbReference type="NCBI Taxonomy" id="2670375"/>
    <lineage>
        <taxon>Bacteria</taxon>
        <taxon>Pseudomonadati</taxon>
        <taxon>Pseudomonadota</taxon>
        <taxon>Alphaproteobacteria</taxon>
        <taxon>Hyphomicrobiales</taxon>
        <taxon>Notoacmeibacteraceae</taxon>
        <taxon>Notoacmeibacter</taxon>
    </lineage>
</organism>
<name>A0A3L7JC90_9HYPH</name>
<dbReference type="Proteomes" id="UP000281094">
    <property type="component" value="Unassembled WGS sequence"/>
</dbReference>
<dbReference type="GO" id="GO:0032259">
    <property type="term" value="P:methylation"/>
    <property type="evidence" value="ECO:0007669"/>
    <property type="project" value="UniProtKB-KW"/>
</dbReference>
<evidence type="ECO:0000313" key="2">
    <source>
        <dbReference type="EMBL" id="RLQ88266.1"/>
    </source>
</evidence>
<dbReference type="SUPFAM" id="SSF159664">
    <property type="entry name" value="CobE/GbiG C-terminal domain-like"/>
    <property type="match status" value="1"/>
</dbReference>
<dbReference type="InterPro" id="IPR036518">
    <property type="entry name" value="CobE/GbiG_C_sf"/>
</dbReference>
<dbReference type="InterPro" id="IPR052553">
    <property type="entry name" value="CbiG_hydrolase"/>
</dbReference>
<comment type="caution">
    <text evidence="2">The sequence shown here is derived from an EMBL/GenBank/DDBJ whole genome shotgun (WGS) entry which is preliminary data.</text>
</comment>
<dbReference type="PANTHER" id="PTHR37477:SF1">
    <property type="entry name" value="COBALT-PRECORRIN-5A HYDROLASE"/>
    <property type="match status" value="1"/>
</dbReference>
<dbReference type="GO" id="GO:0009236">
    <property type="term" value="P:cobalamin biosynthetic process"/>
    <property type="evidence" value="ECO:0007669"/>
    <property type="project" value="InterPro"/>
</dbReference>
<dbReference type="RefSeq" id="WP_121645232.1">
    <property type="nucleotide sequence ID" value="NZ_RCWN01000001.1"/>
</dbReference>
<evidence type="ECO:0000313" key="3">
    <source>
        <dbReference type="Proteomes" id="UP000281094"/>
    </source>
</evidence>
<dbReference type="GO" id="GO:0008168">
    <property type="term" value="F:methyltransferase activity"/>
    <property type="evidence" value="ECO:0007669"/>
    <property type="project" value="UniProtKB-KW"/>
</dbReference>
<gene>
    <name evidence="2" type="ORF">D8780_08655</name>
</gene>
<keyword evidence="3" id="KW-1185">Reference proteome</keyword>
<evidence type="ECO:0000259" key="1">
    <source>
        <dbReference type="Pfam" id="PF01890"/>
    </source>
</evidence>
<dbReference type="AlphaFoldDB" id="A0A3L7JC90"/>
<proteinExistence type="predicted"/>
<keyword evidence="2" id="KW-0808">Transferase</keyword>
<dbReference type="Gene3D" id="3.30.420.180">
    <property type="entry name" value="CobE/GbiG C-terminal domain"/>
    <property type="match status" value="1"/>
</dbReference>
<dbReference type="InterPro" id="IPR002750">
    <property type="entry name" value="CobE/GbiG_C"/>
</dbReference>
<protein>
    <submittedName>
        <fullName evidence="2">Precorrin methylase</fullName>
    </submittedName>
</protein>
<dbReference type="EMBL" id="RCWN01000001">
    <property type="protein sequence ID" value="RLQ88266.1"/>
    <property type="molecule type" value="Genomic_DNA"/>
</dbReference>
<dbReference type="PANTHER" id="PTHR37477">
    <property type="entry name" value="COBALT-PRECORRIN-5A HYDROLASE"/>
    <property type="match status" value="1"/>
</dbReference>